<reference evidence="4" key="1">
    <citation type="submission" date="2020-02" db="EMBL/GenBank/DDBJ databases">
        <authorList>
            <person name="Meier V. D."/>
        </authorList>
    </citation>
    <scope>NUCLEOTIDE SEQUENCE</scope>
    <source>
        <strain evidence="4">AVDCRST_MAG30</strain>
    </source>
</reference>
<dbReference type="InterPro" id="IPR013486">
    <property type="entry name" value="SpoIID/LytB"/>
</dbReference>
<evidence type="ECO:0000313" key="4">
    <source>
        <dbReference type="EMBL" id="CAA9488393.1"/>
    </source>
</evidence>
<evidence type="ECO:0000256" key="2">
    <source>
        <dbReference type="SAM" id="SignalP"/>
    </source>
</evidence>
<evidence type="ECO:0000256" key="1">
    <source>
        <dbReference type="SAM" id="MobiDB-lite"/>
    </source>
</evidence>
<dbReference type="GO" id="GO:0030288">
    <property type="term" value="C:outer membrane-bounded periplasmic space"/>
    <property type="evidence" value="ECO:0007669"/>
    <property type="project" value="TreeGrafter"/>
</dbReference>
<name>A0A6J4SA25_9ACTN</name>
<feature type="domain" description="Sporulation stage II protein D amidase enhancer LytB N-terminal" evidence="3">
    <location>
        <begin position="160"/>
        <end position="247"/>
    </location>
</feature>
<dbReference type="AlphaFoldDB" id="A0A6J4SA25"/>
<feature type="signal peptide" evidence="2">
    <location>
        <begin position="1"/>
        <end position="20"/>
    </location>
</feature>
<accession>A0A6J4SA25</accession>
<feature type="chain" id="PRO_5026959208" evidence="2">
    <location>
        <begin position="21"/>
        <end position="466"/>
    </location>
</feature>
<dbReference type="InterPro" id="IPR013693">
    <property type="entry name" value="SpoIID/LytB_N"/>
</dbReference>
<organism evidence="4">
    <name type="scientific">uncultured Solirubrobacteraceae bacterium</name>
    <dbReference type="NCBI Taxonomy" id="1162706"/>
    <lineage>
        <taxon>Bacteria</taxon>
        <taxon>Bacillati</taxon>
        <taxon>Actinomycetota</taxon>
        <taxon>Thermoleophilia</taxon>
        <taxon>Solirubrobacterales</taxon>
        <taxon>Solirubrobacteraceae</taxon>
        <taxon>environmental samples</taxon>
    </lineage>
</organism>
<keyword evidence="2" id="KW-0732">Signal</keyword>
<dbReference type="GO" id="GO:0030435">
    <property type="term" value="P:sporulation resulting in formation of a cellular spore"/>
    <property type="evidence" value="ECO:0007669"/>
    <property type="project" value="InterPro"/>
</dbReference>
<dbReference type="InterPro" id="IPR051922">
    <property type="entry name" value="Bact_Sporulation_Assoc"/>
</dbReference>
<evidence type="ECO:0000259" key="3">
    <source>
        <dbReference type="Pfam" id="PF08486"/>
    </source>
</evidence>
<sequence length="466" mass="48899">MLLRTALFTLALLLAGTASASAESKLTIRGAGFGHGVGMSQYGALGFAKKGTGYREILAHYYTGTSLGTAPSRPVRVLIASPAGVTRFSAATRAGNRKLDSRKSYGARARGGSVDLLSSTGRRLATVPAPLRVTSTAKSPVVLAGKGAYRGALELRPAGRGLNVINAVSLEHYLQGVVPVESPASWPIEALKAQAVAARTYAITTTKSGAGFDQYADTRSQVYGGVGVEVASTNQAVRETRGEVVTYDGQPVVTFFFSTSGGRTEDVENTSLGTKPLPWLKSVADPHDDVSPVHRWGPIRMSLSEAGRKLSGLVKGSFRGIDVISRGRSPRVVAADVVGSGGRVRVTGAQLRARLGLRDTWAYFTAVSTEEEEEEAPPADEEKPAGANGGAAASSSSRAALRHLRGSIVPARRGAKATVEIRTMVGWRPAGTATIRRDGGYRFGLCAKGAYRVRYGKATGPVVTVR</sequence>
<dbReference type="EMBL" id="CADCVS010000184">
    <property type="protein sequence ID" value="CAA9488393.1"/>
    <property type="molecule type" value="Genomic_DNA"/>
</dbReference>
<dbReference type="PANTHER" id="PTHR30032">
    <property type="entry name" value="N-ACETYLMURAMOYL-L-ALANINE AMIDASE-RELATED"/>
    <property type="match status" value="1"/>
</dbReference>
<dbReference type="Pfam" id="PF08486">
    <property type="entry name" value="SpoIID"/>
    <property type="match status" value="1"/>
</dbReference>
<dbReference type="NCBIfam" id="TIGR02669">
    <property type="entry name" value="SpoIID_LytB"/>
    <property type="match status" value="1"/>
</dbReference>
<gene>
    <name evidence="4" type="ORF">AVDCRST_MAG30-1236</name>
</gene>
<proteinExistence type="predicted"/>
<feature type="region of interest" description="Disordered" evidence="1">
    <location>
        <begin position="368"/>
        <end position="397"/>
    </location>
</feature>
<feature type="compositionally biased region" description="Acidic residues" evidence="1">
    <location>
        <begin position="369"/>
        <end position="379"/>
    </location>
</feature>
<protein>
    <submittedName>
        <fullName evidence="4">SpoIID</fullName>
    </submittedName>
</protein>
<dbReference type="PANTHER" id="PTHR30032:SF4">
    <property type="entry name" value="AMIDASE ENHANCER"/>
    <property type="match status" value="1"/>
</dbReference>